<proteinExistence type="predicted"/>
<accession>A0A367YJV9</accession>
<gene>
    <name evidence="2" type="ORF">Cantr_01787</name>
</gene>
<name>A0A367YJV9_9ASCO</name>
<organism evidence="2 3">
    <name type="scientific">Candida viswanathii</name>
    <dbReference type="NCBI Taxonomy" id="5486"/>
    <lineage>
        <taxon>Eukaryota</taxon>
        <taxon>Fungi</taxon>
        <taxon>Dikarya</taxon>
        <taxon>Ascomycota</taxon>
        <taxon>Saccharomycotina</taxon>
        <taxon>Pichiomycetes</taxon>
        <taxon>Debaryomycetaceae</taxon>
        <taxon>Candida/Lodderomyces clade</taxon>
        <taxon>Candida</taxon>
    </lineage>
</organism>
<feature type="region of interest" description="Disordered" evidence="1">
    <location>
        <begin position="1"/>
        <end position="31"/>
    </location>
</feature>
<evidence type="ECO:0000313" key="2">
    <source>
        <dbReference type="EMBL" id="RCK65990.1"/>
    </source>
</evidence>
<protein>
    <submittedName>
        <fullName evidence="2">Uncharacterized protein</fullName>
    </submittedName>
</protein>
<sequence length="101" mass="10893">MMSYNQASSATGLTNNNTYNTSPTLSNSSIYSNGSGSPISAYSTTSSMVPLYPTTSIYSRNNLNVAKSFGDDYEFLPVTAENKKRFNAFTATTFSPSAKKL</sequence>
<dbReference type="Proteomes" id="UP000253472">
    <property type="component" value="Unassembled WGS sequence"/>
</dbReference>
<evidence type="ECO:0000313" key="3">
    <source>
        <dbReference type="Proteomes" id="UP000253472"/>
    </source>
</evidence>
<feature type="compositionally biased region" description="Polar residues" evidence="1">
    <location>
        <begin position="1"/>
        <end position="25"/>
    </location>
</feature>
<evidence type="ECO:0000256" key="1">
    <source>
        <dbReference type="SAM" id="MobiDB-lite"/>
    </source>
</evidence>
<comment type="caution">
    <text evidence="2">The sequence shown here is derived from an EMBL/GenBank/DDBJ whole genome shotgun (WGS) entry which is preliminary data.</text>
</comment>
<reference evidence="2 3" key="1">
    <citation type="submission" date="2018-06" db="EMBL/GenBank/DDBJ databases">
        <title>Whole genome sequencing of Candida tropicalis (genome annotated by CSBL at Korea University).</title>
        <authorList>
            <person name="Ahn J."/>
        </authorList>
    </citation>
    <scope>NUCLEOTIDE SEQUENCE [LARGE SCALE GENOMIC DNA]</scope>
    <source>
        <strain evidence="2 3">ATCC 20962</strain>
    </source>
</reference>
<keyword evidence="3" id="KW-1185">Reference proteome</keyword>
<dbReference type="AlphaFoldDB" id="A0A367YJV9"/>
<dbReference type="EMBL" id="QLNQ01000018">
    <property type="protein sequence ID" value="RCK65990.1"/>
    <property type="molecule type" value="Genomic_DNA"/>
</dbReference>